<feature type="region of interest" description="Disordered" evidence="1">
    <location>
        <begin position="121"/>
        <end position="156"/>
    </location>
</feature>
<proteinExistence type="predicted"/>
<keyword evidence="3" id="KW-1185">Reference proteome</keyword>
<evidence type="ECO:0000256" key="1">
    <source>
        <dbReference type="SAM" id="MobiDB-lite"/>
    </source>
</evidence>
<accession>A0ABR2LSA0</accession>
<reference evidence="2 3" key="1">
    <citation type="journal article" date="2022" name="Nat. Plants">
        <title>Genomes of leafy and leafless Platanthera orchids illuminate the evolution of mycoheterotrophy.</title>
        <authorList>
            <person name="Li M.H."/>
            <person name="Liu K.W."/>
            <person name="Li Z."/>
            <person name="Lu H.C."/>
            <person name="Ye Q.L."/>
            <person name="Zhang D."/>
            <person name="Wang J.Y."/>
            <person name="Li Y.F."/>
            <person name="Zhong Z.M."/>
            <person name="Liu X."/>
            <person name="Yu X."/>
            <person name="Liu D.K."/>
            <person name="Tu X.D."/>
            <person name="Liu B."/>
            <person name="Hao Y."/>
            <person name="Liao X.Y."/>
            <person name="Jiang Y.T."/>
            <person name="Sun W.H."/>
            <person name="Chen J."/>
            <person name="Chen Y.Q."/>
            <person name="Ai Y."/>
            <person name="Zhai J.W."/>
            <person name="Wu S.S."/>
            <person name="Zhou Z."/>
            <person name="Hsiao Y.Y."/>
            <person name="Wu W.L."/>
            <person name="Chen Y.Y."/>
            <person name="Lin Y.F."/>
            <person name="Hsu J.L."/>
            <person name="Li C.Y."/>
            <person name="Wang Z.W."/>
            <person name="Zhao X."/>
            <person name="Zhong W.Y."/>
            <person name="Ma X.K."/>
            <person name="Ma L."/>
            <person name="Huang J."/>
            <person name="Chen G.Z."/>
            <person name="Huang M.Z."/>
            <person name="Huang L."/>
            <person name="Peng D.H."/>
            <person name="Luo Y.B."/>
            <person name="Zou S.Q."/>
            <person name="Chen S.P."/>
            <person name="Lan S."/>
            <person name="Tsai W.C."/>
            <person name="Van de Peer Y."/>
            <person name="Liu Z.J."/>
        </authorList>
    </citation>
    <scope>NUCLEOTIDE SEQUENCE [LARGE SCALE GENOMIC DNA]</scope>
    <source>
        <strain evidence="2">Lor288</strain>
    </source>
</reference>
<dbReference type="Proteomes" id="UP001412067">
    <property type="component" value="Unassembled WGS sequence"/>
</dbReference>
<name>A0ABR2LSA0_9ASPA</name>
<evidence type="ECO:0000313" key="3">
    <source>
        <dbReference type="Proteomes" id="UP001412067"/>
    </source>
</evidence>
<protein>
    <submittedName>
        <fullName evidence="2">Uncharacterized protein</fullName>
    </submittedName>
</protein>
<organism evidence="2 3">
    <name type="scientific">Platanthera guangdongensis</name>
    <dbReference type="NCBI Taxonomy" id="2320717"/>
    <lineage>
        <taxon>Eukaryota</taxon>
        <taxon>Viridiplantae</taxon>
        <taxon>Streptophyta</taxon>
        <taxon>Embryophyta</taxon>
        <taxon>Tracheophyta</taxon>
        <taxon>Spermatophyta</taxon>
        <taxon>Magnoliopsida</taxon>
        <taxon>Liliopsida</taxon>
        <taxon>Asparagales</taxon>
        <taxon>Orchidaceae</taxon>
        <taxon>Orchidoideae</taxon>
        <taxon>Orchideae</taxon>
        <taxon>Orchidinae</taxon>
        <taxon>Platanthera</taxon>
    </lineage>
</organism>
<comment type="caution">
    <text evidence="2">The sequence shown here is derived from an EMBL/GenBank/DDBJ whole genome shotgun (WGS) entry which is preliminary data.</text>
</comment>
<evidence type="ECO:0000313" key="2">
    <source>
        <dbReference type="EMBL" id="KAK8948179.1"/>
    </source>
</evidence>
<sequence length="156" mass="16710">MDGCDAASGRRQKARGGEKEVLPKMNVQPRSPSTPGSPFLPPHRNRSSPTGQLRRSPAGRMEALPARQNPPHRLRIRGLVVNSIADIHPYMLESGSAEPEAVTINSVFKLHGLPVILAGIAGGNGGGARRESARAKERVRKESAREGAATSVIRKE</sequence>
<gene>
    <name evidence="2" type="ORF">KSP40_PGU021857</name>
</gene>
<feature type="compositionally biased region" description="Basic and acidic residues" evidence="1">
    <location>
        <begin position="128"/>
        <end position="145"/>
    </location>
</feature>
<dbReference type="EMBL" id="JBBWWR010000016">
    <property type="protein sequence ID" value="KAK8948179.1"/>
    <property type="molecule type" value="Genomic_DNA"/>
</dbReference>
<feature type="region of interest" description="Disordered" evidence="1">
    <location>
        <begin position="1"/>
        <end position="71"/>
    </location>
</feature>